<organism evidence="1 2">
    <name type="scientific">Paenibacillus motobuensis</name>
    <dbReference type="NCBI Taxonomy" id="295324"/>
    <lineage>
        <taxon>Bacteria</taxon>
        <taxon>Bacillati</taxon>
        <taxon>Bacillota</taxon>
        <taxon>Bacilli</taxon>
        <taxon>Bacillales</taxon>
        <taxon>Paenibacillaceae</taxon>
        <taxon>Paenibacillus</taxon>
    </lineage>
</organism>
<keyword evidence="2" id="KW-1185">Reference proteome</keyword>
<protein>
    <recommendedName>
        <fullName evidence="3">YD repeat-containing protein</fullName>
    </recommendedName>
</protein>
<evidence type="ECO:0008006" key="3">
    <source>
        <dbReference type="Google" id="ProtNLM"/>
    </source>
</evidence>
<comment type="caution">
    <text evidence="1">The sequence shown here is derived from an EMBL/GenBank/DDBJ whole genome shotgun (WGS) entry which is preliminary data.</text>
</comment>
<evidence type="ECO:0000313" key="1">
    <source>
        <dbReference type="EMBL" id="GAA0386032.1"/>
    </source>
</evidence>
<gene>
    <name evidence="1" type="ORF">GCM10008933_16270</name>
</gene>
<accession>A0ABP3HZS5</accession>
<evidence type="ECO:0000313" key="2">
    <source>
        <dbReference type="Proteomes" id="UP001500340"/>
    </source>
</evidence>
<reference evidence="2" key="1">
    <citation type="journal article" date="2019" name="Int. J. Syst. Evol. Microbiol.">
        <title>The Global Catalogue of Microorganisms (GCM) 10K type strain sequencing project: providing services to taxonomists for standard genome sequencing and annotation.</title>
        <authorList>
            <consortium name="The Broad Institute Genomics Platform"/>
            <consortium name="The Broad Institute Genome Sequencing Center for Infectious Disease"/>
            <person name="Wu L."/>
            <person name="Ma J."/>
        </authorList>
    </citation>
    <scope>NUCLEOTIDE SEQUENCE [LARGE SCALE GENOMIC DNA]</scope>
    <source>
        <strain evidence="2">JCM 12774</strain>
    </source>
</reference>
<sequence length="49" mass="5569">MVITGSKILEKYTFDETNRLVQAVKDEKTAEYRYNALGLSIQSKTADKT</sequence>
<dbReference type="EMBL" id="BAAACX010000008">
    <property type="protein sequence ID" value="GAA0386032.1"/>
    <property type="molecule type" value="Genomic_DNA"/>
</dbReference>
<name>A0ABP3HZS5_9BACL</name>
<dbReference type="Proteomes" id="UP001500340">
    <property type="component" value="Unassembled WGS sequence"/>
</dbReference>
<proteinExistence type="predicted"/>